<evidence type="ECO:0000313" key="3">
    <source>
        <dbReference type="Proteomes" id="UP001140949"/>
    </source>
</evidence>
<dbReference type="EMBL" id="JANAVB010037819">
    <property type="protein sequence ID" value="KAJ6801574.1"/>
    <property type="molecule type" value="Genomic_DNA"/>
</dbReference>
<organism evidence="2 3">
    <name type="scientific">Iris pallida</name>
    <name type="common">Sweet iris</name>
    <dbReference type="NCBI Taxonomy" id="29817"/>
    <lineage>
        <taxon>Eukaryota</taxon>
        <taxon>Viridiplantae</taxon>
        <taxon>Streptophyta</taxon>
        <taxon>Embryophyta</taxon>
        <taxon>Tracheophyta</taxon>
        <taxon>Spermatophyta</taxon>
        <taxon>Magnoliopsida</taxon>
        <taxon>Liliopsida</taxon>
        <taxon>Asparagales</taxon>
        <taxon>Iridaceae</taxon>
        <taxon>Iridoideae</taxon>
        <taxon>Irideae</taxon>
        <taxon>Iris</taxon>
    </lineage>
</organism>
<feature type="compositionally biased region" description="Low complexity" evidence="1">
    <location>
        <begin position="97"/>
        <end position="124"/>
    </location>
</feature>
<dbReference type="AlphaFoldDB" id="A0AAX6EC06"/>
<sequence length="140" mass="14649">MAARTTGVTISVPPLLFPHGAATSTGVDRRPPRLVTGASFPLARSDTPSLLRGRRLHGSAPRRQRRSAPGAGPRRGPPSPLAARTSPTPGSPPPPISSQRPPISPTATGSPSPSGETRSPLLSHSPPPKSFLPFHFFYCL</sequence>
<reference evidence="2" key="1">
    <citation type="journal article" date="2023" name="GigaByte">
        <title>Genome assembly of the bearded iris, Iris pallida Lam.</title>
        <authorList>
            <person name="Bruccoleri R.E."/>
            <person name="Oakeley E.J."/>
            <person name="Faust A.M.E."/>
            <person name="Altorfer M."/>
            <person name="Dessus-Babus S."/>
            <person name="Burckhardt D."/>
            <person name="Oertli M."/>
            <person name="Naumann U."/>
            <person name="Petersen F."/>
            <person name="Wong J."/>
        </authorList>
    </citation>
    <scope>NUCLEOTIDE SEQUENCE</scope>
    <source>
        <strain evidence="2">GSM-AAB239-AS_SAM_17_03QT</strain>
    </source>
</reference>
<dbReference type="Proteomes" id="UP001140949">
    <property type="component" value="Unassembled WGS sequence"/>
</dbReference>
<reference evidence="2" key="2">
    <citation type="submission" date="2023-04" db="EMBL/GenBank/DDBJ databases">
        <authorList>
            <person name="Bruccoleri R.E."/>
            <person name="Oakeley E.J."/>
            <person name="Faust A.-M."/>
            <person name="Dessus-Babus S."/>
            <person name="Altorfer M."/>
            <person name="Burckhardt D."/>
            <person name="Oertli M."/>
            <person name="Naumann U."/>
            <person name="Petersen F."/>
            <person name="Wong J."/>
        </authorList>
    </citation>
    <scope>NUCLEOTIDE SEQUENCE</scope>
    <source>
        <strain evidence="2">GSM-AAB239-AS_SAM_17_03QT</strain>
        <tissue evidence="2">Leaf</tissue>
    </source>
</reference>
<proteinExistence type="predicted"/>
<name>A0AAX6EC06_IRIPA</name>
<gene>
    <name evidence="2" type="ORF">M6B38_196735</name>
</gene>
<evidence type="ECO:0000313" key="2">
    <source>
        <dbReference type="EMBL" id="KAJ6801574.1"/>
    </source>
</evidence>
<feature type="region of interest" description="Disordered" evidence="1">
    <location>
        <begin position="1"/>
        <end position="132"/>
    </location>
</feature>
<accession>A0AAX6EC06</accession>
<evidence type="ECO:0000256" key="1">
    <source>
        <dbReference type="SAM" id="MobiDB-lite"/>
    </source>
</evidence>
<protein>
    <submittedName>
        <fullName evidence="2">Uncharacterized protein</fullName>
    </submittedName>
</protein>
<feature type="compositionally biased region" description="Basic residues" evidence="1">
    <location>
        <begin position="52"/>
        <end position="66"/>
    </location>
</feature>
<comment type="caution">
    <text evidence="2">The sequence shown here is derived from an EMBL/GenBank/DDBJ whole genome shotgun (WGS) entry which is preliminary data.</text>
</comment>
<keyword evidence="3" id="KW-1185">Reference proteome</keyword>